<dbReference type="Pfam" id="PF00106">
    <property type="entry name" value="adh_short"/>
    <property type="match status" value="1"/>
</dbReference>
<keyword evidence="4" id="KW-1185">Reference proteome</keyword>
<sequence>MDLQLSGKRALVTGSSSGIGEAIAKLLAAEGALVVVQGRRAAEVERVVGEIKEVGHIAAGAVGDVSRPGEAEQVVHAALAAFGGVDILINNAGAAPLAGWFDGSPELWRDLYEQNVGSVVRMVQAFVPAMRERGWGRVVNLGSIVADAPRNANPHYTATKAANVNQTVSLAKELAGTGITVNSVSPGLIRTPATEPWMQGWAKQHNWGDDWDVIERNVATHIVPNPSARMGRPGDIAYAVAFLVSPLASFINGANIRVDGGGNPTI</sequence>
<gene>
    <name evidence="3" type="ORF">GCM10011611_09090</name>
</gene>
<dbReference type="PANTHER" id="PTHR42879">
    <property type="entry name" value="3-OXOACYL-(ACYL-CARRIER-PROTEIN) REDUCTASE"/>
    <property type="match status" value="1"/>
</dbReference>
<evidence type="ECO:0000313" key="3">
    <source>
        <dbReference type="EMBL" id="GGF05778.1"/>
    </source>
</evidence>
<dbReference type="InterPro" id="IPR002347">
    <property type="entry name" value="SDR_fam"/>
</dbReference>
<evidence type="ECO:0000256" key="1">
    <source>
        <dbReference type="ARBA" id="ARBA00006484"/>
    </source>
</evidence>
<dbReference type="AlphaFoldDB" id="A0A8J2YQN5"/>
<dbReference type="InterPro" id="IPR050259">
    <property type="entry name" value="SDR"/>
</dbReference>
<protein>
    <submittedName>
        <fullName evidence="3">3-oxoacyl-ACP reductase</fullName>
    </submittedName>
</protein>
<name>A0A8J2YQN5_9PROT</name>
<reference evidence="3" key="1">
    <citation type="journal article" date="2014" name="Int. J. Syst. Evol. Microbiol.">
        <title>Complete genome sequence of Corynebacterium casei LMG S-19264T (=DSM 44701T), isolated from a smear-ripened cheese.</title>
        <authorList>
            <consortium name="US DOE Joint Genome Institute (JGI-PGF)"/>
            <person name="Walter F."/>
            <person name="Albersmeier A."/>
            <person name="Kalinowski J."/>
            <person name="Ruckert C."/>
        </authorList>
    </citation>
    <scope>NUCLEOTIDE SEQUENCE</scope>
    <source>
        <strain evidence="3">CGMCC 1.15725</strain>
    </source>
</reference>
<evidence type="ECO:0000256" key="2">
    <source>
        <dbReference type="RuleBase" id="RU000363"/>
    </source>
</evidence>
<dbReference type="FunFam" id="3.40.50.720:FF:000084">
    <property type="entry name" value="Short-chain dehydrogenase reductase"/>
    <property type="match status" value="1"/>
</dbReference>
<accession>A0A8J2YQN5</accession>
<dbReference type="CDD" id="cd05233">
    <property type="entry name" value="SDR_c"/>
    <property type="match status" value="1"/>
</dbReference>
<dbReference type="PRINTS" id="PR00080">
    <property type="entry name" value="SDRFAMILY"/>
</dbReference>
<evidence type="ECO:0000313" key="4">
    <source>
        <dbReference type="Proteomes" id="UP000646365"/>
    </source>
</evidence>
<dbReference type="EMBL" id="BMJQ01000002">
    <property type="protein sequence ID" value="GGF05778.1"/>
    <property type="molecule type" value="Genomic_DNA"/>
</dbReference>
<proteinExistence type="inferred from homology"/>
<dbReference type="SUPFAM" id="SSF51735">
    <property type="entry name" value="NAD(P)-binding Rossmann-fold domains"/>
    <property type="match status" value="1"/>
</dbReference>
<dbReference type="InterPro" id="IPR036291">
    <property type="entry name" value="NAD(P)-bd_dom_sf"/>
</dbReference>
<dbReference type="Proteomes" id="UP000646365">
    <property type="component" value="Unassembled WGS sequence"/>
</dbReference>
<comment type="caution">
    <text evidence="3">The sequence shown here is derived from an EMBL/GenBank/DDBJ whole genome shotgun (WGS) entry which is preliminary data.</text>
</comment>
<dbReference type="PRINTS" id="PR00081">
    <property type="entry name" value="GDHRDH"/>
</dbReference>
<reference evidence="3" key="2">
    <citation type="submission" date="2020-09" db="EMBL/GenBank/DDBJ databases">
        <authorList>
            <person name="Sun Q."/>
            <person name="Zhou Y."/>
        </authorList>
    </citation>
    <scope>NUCLEOTIDE SEQUENCE</scope>
    <source>
        <strain evidence="3">CGMCC 1.15725</strain>
    </source>
</reference>
<comment type="similarity">
    <text evidence="1 2">Belongs to the short-chain dehydrogenases/reductases (SDR) family.</text>
</comment>
<dbReference type="Gene3D" id="3.40.50.720">
    <property type="entry name" value="NAD(P)-binding Rossmann-like Domain"/>
    <property type="match status" value="1"/>
</dbReference>
<dbReference type="RefSeq" id="WP_189042961.1">
    <property type="nucleotide sequence ID" value="NZ_BMJQ01000002.1"/>
</dbReference>
<organism evidence="3 4">
    <name type="scientific">Aliidongia dinghuensis</name>
    <dbReference type="NCBI Taxonomy" id="1867774"/>
    <lineage>
        <taxon>Bacteria</taxon>
        <taxon>Pseudomonadati</taxon>
        <taxon>Pseudomonadota</taxon>
        <taxon>Alphaproteobacteria</taxon>
        <taxon>Rhodospirillales</taxon>
        <taxon>Dongiaceae</taxon>
        <taxon>Aliidongia</taxon>
    </lineage>
</organism>